<organism evidence="2 3">
    <name type="scientific">Algibacter lectus</name>
    <dbReference type="NCBI Taxonomy" id="221126"/>
    <lineage>
        <taxon>Bacteria</taxon>
        <taxon>Pseudomonadati</taxon>
        <taxon>Bacteroidota</taxon>
        <taxon>Flavobacteriia</taxon>
        <taxon>Flavobacteriales</taxon>
        <taxon>Flavobacteriaceae</taxon>
        <taxon>Algibacter</taxon>
    </lineage>
</organism>
<dbReference type="Pfam" id="PF07791">
    <property type="entry name" value="Imm11"/>
    <property type="match status" value="1"/>
</dbReference>
<dbReference type="EMBL" id="SORL01000007">
    <property type="protein sequence ID" value="TDY64563.1"/>
    <property type="molecule type" value="Genomic_DNA"/>
</dbReference>
<gene>
    <name evidence="2" type="ORF">DFQ06_1475</name>
</gene>
<reference evidence="2 3" key="1">
    <citation type="submission" date="2019-03" db="EMBL/GenBank/DDBJ databases">
        <title>Genomic Encyclopedia of Type Strains, Phase III (KMG-III): the genomes of soil and plant-associated and newly described type strains.</title>
        <authorList>
            <person name="Whitman W."/>
        </authorList>
    </citation>
    <scope>NUCLEOTIDE SEQUENCE [LARGE SCALE GENOMIC DNA]</scope>
    <source>
        <strain evidence="2 3">CECT 8301</strain>
    </source>
</reference>
<feature type="domain" description="Immunity MXAN-0049 protein" evidence="1">
    <location>
        <begin position="93"/>
        <end position="176"/>
    </location>
</feature>
<protein>
    <recommendedName>
        <fullName evidence="1">Immunity MXAN-0049 protein domain-containing protein</fullName>
    </recommendedName>
</protein>
<dbReference type="Proteomes" id="UP000294824">
    <property type="component" value="Unassembled WGS sequence"/>
</dbReference>
<name>A0A4R8MF62_9FLAO</name>
<evidence type="ECO:0000313" key="2">
    <source>
        <dbReference type="EMBL" id="TDY64563.1"/>
    </source>
</evidence>
<evidence type="ECO:0000313" key="3">
    <source>
        <dbReference type="Proteomes" id="UP000294824"/>
    </source>
</evidence>
<dbReference type="RefSeq" id="WP_133966852.1">
    <property type="nucleotide sequence ID" value="NZ_SORL01000007.1"/>
</dbReference>
<evidence type="ECO:0000259" key="1">
    <source>
        <dbReference type="Pfam" id="PF07791"/>
    </source>
</evidence>
<dbReference type="AlphaFoldDB" id="A0A4R8MF62"/>
<dbReference type="InterPro" id="IPR012433">
    <property type="entry name" value="Imm11"/>
</dbReference>
<proteinExistence type="predicted"/>
<keyword evidence="3" id="KW-1185">Reference proteome</keyword>
<comment type="caution">
    <text evidence="2">The sequence shown here is derived from an EMBL/GenBank/DDBJ whole genome shotgun (WGS) entry which is preliminary data.</text>
</comment>
<sequence length="181" mass="21421">MKFYTLKAAEGFDWIWSDKIELRGYAMDFKGKSILNDWKIIDIDYVDNGKRNFDICVATSPLYILSKKAYELLRNILNEYGEFLPFNSPNDNYIGYHCTNIIEDALNDQNSIFDWLDKEEGWLNGISKYSFFKEKLNNELIFRLPSKYGFKTYLSQDLKEIIEKSSLKAFEFSEIKEIEFV</sequence>
<accession>A0A4R8MF62</accession>